<feature type="signal peptide" evidence="1">
    <location>
        <begin position="1"/>
        <end position="20"/>
    </location>
</feature>
<evidence type="ECO:0000313" key="3">
    <source>
        <dbReference type="Proteomes" id="UP000472275"/>
    </source>
</evidence>
<dbReference type="AlphaFoldDB" id="A0A663F8Y0"/>
<sequence>GSCLFGLVQLSMICLAGTLSRRDDLKDNAKVKKKTTNTGIIVSTVLTEAKTMDLEEVLQFCFYQTVQLPQIPLPGKPRGILPLVSAGVVLGLQCFLRTSILLMLMFRSSCVKGYMLPSR</sequence>
<keyword evidence="1" id="KW-0732">Signal</keyword>
<organism evidence="2 3">
    <name type="scientific">Aquila chrysaetos chrysaetos</name>
    <dbReference type="NCBI Taxonomy" id="223781"/>
    <lineage>
        <taxon>Eukaryota</taxon>
        <taxon>Metazoa</taxon>
        <taxon>Chordata</taxon>
        <taxon>Craniata</taxon>
        <taxon>Vertebrata</taxon>
        <taxon>Euteleostomi</taxon>
        <taxon>Archelosauria</taxon>
        <taxon>Archosauria</taxon>
        <taxon>Dinosauria</taxon>
        <taxon>Saurischia</taxon>
        <taxon>Theropoda</taxon>
        <taxon>Coelurosauria</taxon>
        <taxon>Aves</taxon>
        <taxon>Neognathae</taxon>
        <taxon>Neoaves</taxon>
        <taxon>Telluraves</taxon>
        <taxon>Accipitrimorphae</taxon>
        <taxon>Accipitriformes</taxon>
        <taxon>Accipitridae</taxon>
        <taxon>Accipitrinae</taxon>
        <taxon>Aquila</taxon>
    </lineage>
</organism>
<name>A0A663F8Y0_AQUCH</name>
<reference evidence="2" key="2">
    <citation type="submission" date="2025-09" db="UniProtKB">
        <authorList>
            <consortium name="Ensembl"/>
        </authorList>
    </citation>
    <scope>IDENTIFICATION</scope>
</reference>
<dbReference type="InParanoid" id="A0A663F8Y0"/>
<protein>
    <submittedName>
        <fullName evidence="2">Uncharacterized protein</fullName>
    </submittedName>
</protein>
<dbReference type="Ensembl" id="ENSACCT00020022263.1">
    <property type="protein sequence ID" value="ENSACCP00020021320.1"/>
    <property type="gene ID" value="ENSACCG00020014702.1"/>
</dbReference>
<accession>A0A663F8Y0</accession>
<reference evidence="2" key="1">
    <citation type="submission" date="2025-08" db="UniProtKB">
        <authorList>
            <consortium name="Ensembl"/>
        </authorList>
    </citation>
    <scope>IDENTIFICATION</scope>
</reference>
<proteinExistence type="predicted"/>
<evidence type="ECO:0000256" key="1">
    <source>
        <dbReference type="SAM" id="SignalP"/>
    </source>
</evidence>
<dbReference type="Proteomes" id="UP000472275">
    <property type="component" value="Chromosome 18"/>
</dbReference>
<feature type="chain" id="PRO_5025377278" evidence="1">
    <location>
        <begin position="21"/>
        <end position="119"/>
    </location>
</feature>
<keyword evidence="3" id="KW-1185">Reference proteome</keyword>
<evidence type="ECO:0000313" key="2">
    <source>
        <dbReference type="Ensembl" id="ENSACCP00020021320.1"/>
    </source>
</evidence>